<dbReference type="InterPro" id="IPR032922">
    <property type="entry name" value="SON"/>
</dbReference>
<dbReference type="PANTHER" id="PTHR46528:SF1">
    <property type="entry name" value="PROTEIN SON"/>
    <property type="match status" value="1"/>
</dbReference>
<sequence length="208" mass="23292">MNVLVSVYHGSATSPSIYSSKDLLLYDLRNLWYNKHLIRFGNQPQIWKFLLLLRDTFACAAPVTEGKGMSLLKNGLESWRRLGKNKEGALVPLMIDIKTDKKKSKIIIYAPRSCFEGEGGKGYVTNALKELQVSALMELCSKRKWKPPTYTIIKDSGPPHKKQFLFKVEVNGVDYQPAVASSNKKVAKSDAAVLCLQALKVFPDKNVS</sequence>
<protein>
    <submittedName>
        <fullName evidence="4">Protein SON</fullName>
    </submittedName>
</protein>
<dbReference type="CDD" id="cd19870">
    <property type="entry name" value="DSRM_SON-like"/>
    <property type="match status" value="1"/>
</dbReference>
<dbReference type="Pfam" id="PF00035">
    <property type="entry name" value="dsrm"/>
    <property type="match status" value="1"/>
</dbReference>
<comment type="caution">
    <text evidence="4">The sequence shown here is derived from an EMBL/GenBank/DDBJ whole genome shotgun (WGS) entry which is preliminary data.</text>
</comment>
<evidence type="ECO:0000256" key="2">
    <source>
        <dbReference type="PROSITE-ProRule" id="PRU00266"/>
    </source>
</evidence>
<dbReference type="InterPro" id="IPR014720">
    <property type="entry name" value="dsRBD_dom"/>
</dbReference>
<keyword evidence="1 2" id="KW-0694">RNA-binding</keyword>
<dbReference type="GO" id="GO:0048024">
    <property type="term" value="P:regulation of mRNA splicing, via spliceosome"/>
    <property type="evidence" value="ECO:0007669"/>
    <property type="project" value="TreeGrafter"/>
</dbReference>
<name>A0AAV4Q0B7_CAEEX</name>
<dbReference type="SMART" id="SM00358">
    <property type="entry name" value="DSRM"/>
    <property type="match status" value="1"/>
</dbReference>
<feature type="domain" description="DRBM" evidence="3">
    <location>
        <begin position="131"/>
        <end position="201"/>
    </location>
</feature>
<evidence type="ECO:0000313" key="4">
    <source>
        <dbReference type="EMBL" id="GIY02566.1"/>
    </source>
</evidence>
<evidence type="ECO:0000256" key="1">
    <source>
        <dbReference type="ARBA" id="ARBA00022884"/>
    </source>
</evidence>
<dbReference type="FunFam" id="3.30.160.20:FF:000007">
    <property type="entry name" value="Double-stranded RNA-binding protein Staufen homolog 1"/>
    <property type="match status" value="1"/>
</dbReference>
<dbReference type="EMBL" id="BPLR01005456">
    <property type="protein sequence ID" value="GIY02566.1"/>
    <property type="molecule type" value="Genomic_DNA"/>
</dbReference>
<dbReference type="GO" id="GO:0003723">
    <property type="term" value="F:RNA binding"/>
    <property type="evidence" value="ECO:0007669"/>
    <property type="project" value="UniProtKB-UniRule"/>
</dbReference>
<dbReference type="GO" id="GO:0051726">
    <property type="term" value="P:regulation of cell cycle"/>
    <property type="evidence" value="ECO:0007669"/>
    <property type="project" value="InterPro"/>
</dbReference>
<dbReference type="AlphaFoldDB" id="A0AAV4Q0B7"/>
<accession>A0AAV4Q0B7</accession>
<dbReference type="Proteomes" id="UP001054945">
    <property type="component" value="Unassembled WGS sequence"/>
</dbReference>
<proteinExistence type="predicted"/>
<dbReference type="Gene3D" id="3.30.160.20">
    <property type="match status" value="1"/>
</dbReference>
<gene>
    <name evidence="4" type="primary">Son</name>
    <name evidence="4" type="ORF">CEXT_761251</name>
</gene>
<dbReference type="PROSITE" id="PS50137">
    <property type="entry name" value="DS_RBD"/>
    <property type="match status" value="1"/>
</dbReference>
<evidence type="ECO:0000259" key="3">
    <source>
        <dbReference type="PROSITE" id="PS50137"/>
    </source>
</evidence>
<dbReference type="PANTHER" id="PTHR46528">
    <property type="entry name" value="PROTEIN SON"/>
    <property type="match status" value="1"/>
</dbReference>
<evidence type="ECO:0000313" key="5">
    <source>
        <dbReference type="Proteomes" id="UP001054945"/>
    </source>
</evidence>
<organism evidence="4 5">
    <name type="scientific">Caerostris extrusa</name>
    <name type="common">Bark spider</name>
    <name type="synonym">Caerostris bankana</name>
    <dbReference type="NCBI Taxonomy" id="172846"/>
    <lineage>
        <taxon>Eukaryota</taxon>
        <taxon>Metazoa</taxon>
        <taxon>Ecdysozoa</taxon>
        <taxon>Arthropoda</taxon>
        <taxon>Chelicerata</taxon>
        <taxon>Arachnida</taxon>
        <taxon>Araneae</taxon>
        <taxon>Araneomorphae</taxon>
        <taxon>Entelegynae</taxon>
        <taxon>Araneoidea</taxon>
        <taxon>Araneidae</taxon>
        <taxon>Caerostris</taxon>
    </lineage>
</organism>
<reference evidence="4 5" key="1">
    <citation type="submission" date="2021-06" db="EMBL/GenBank/DDBJ databases">
        <title>Caerostris extrusa draft genome.</title>
        <authorList>
            <person name="Kono N."/>
            <person name="Arakawa K."/>
        </authorList>
    </citation>
    <scope>NUCLEOTIDE SEQUENCE [LARGE SCALE GENOMIC DNA]</scope>
</reference>
<keyword evidence="5" id="KW-1185">Reference proteome</keyword>
<dbReference type="SUPFAM" id="SSF54768">
    <property type="entry name" value="dsRNA-binding domain-like"/>
    <property type="match status" value="1"/>
</dbReference>